<name>A0A942V4W0_9FIRM</name>
<dbReference type="InterPro" id="IPR004604">
    <property type="entry name" value="DNA_recomb/repair_RecN"/>
</dbReference>
<reference evidence="9" key="1">
    <citation type="submission" date="2019-12" db="EMBL/GenBank/DDBJ databases">
        <title>Clostridiaceae gen. nov. sp. nov., isolated from sediment in Xinjiang, China.</title>
        <authorList>
            <person name="Zhang R."/>
        </authorList>
    </citation>
    <scope>NUCLEOTIDE SEQUENCE</scope>
    <source>
        <strain evidence="9">D2Q-11</strain>
    </source>
</reference>
<evidence type="ECO:0000313" key="9">
    <source>
        <dbReference type="EMBL" id="MBS4539912.1"/>
    </source>
</evidence>
<evidence type="ECO:0000256" key="7">
    <source>
        <dbReference type="ARBA" id="ARBA00033408"/>
    </source>
</evidence>
<evidence type="ECO:0000256" key="8">
    <source>
        <dbReference type="SAM" id="Coils"/>
    </source>
</evidence>
<evidence type="ECO:0000256" key="5">
    <source>
        <dbReference type="ARBA" id="ARBA00022840"/>
    </source>
</evidence>
<keyword evidence="4" id="KW-0227">DNA damage</keyword>
<keyword evidence="3" id="KW-0547">Nucleotide-binding</keyword>
<dbReference type="Gene3D" id="3.40.50.300">
    <property type="entry name" value="P-loop containing nucleotide triphosphate hydrolases"/>
    <property type="match status" value="1"/>
</dbReference>
<evidence type="ECO:0000256" key="1">
    <source>
        <dbReference type="ARBA" id="ARBA00009441"/>
    </source>
</evidence>
<proteinExistence type="inferred from homology"/>
<dbReference type="RefSeq" id="WP_203367819.1">
    <property type="nucleotide sequence ID" value="NZ_WSFT01000053.1"/>
</dbReference>
<feature type="coiled-coil region" evidence="8">
    <location>
        <begin position="29"/>
        <end position="56"/>
    </location>
</feature>
<evidence type="ECO:0000256" key="3">
    <source>
        <dbReference type="ARBA" id="ARBA00022741"/>
    </source>
</evidence>
<dbReference type="PANTHER" id="PTHR11059:SF0">
    <property type="entry name" value="DNA REPAIR PROTEIN RECN"/>
    <property type="match status" value="1"/>
</dbReference>
<dbReference type="GO" id="GO:0005524">
    <property type="term" value="F:ATP binding"/>
    <property type="evidence" value="ECO:0007669"/>
    <property type="project" value="UniProtKB-KW"/>
</dbReference>
<keyword evidence="5" id="KW-0067">ATP-binding</keyword>
<evidence type="ECO:0000313" key="10">
    <source>
        <dbReference type="Proteomes" id="UP000724672"/>
    </source>
</evidence>
<gene>
    <name evidence="9" type="ORF">GOQ27_15660</name>
</gene>
<dbReference type="SUPFAM" id="SSF52540">
    <property type="entry name" value="P-loop containing nucleoside triphosphate hydrolases"/>
    <property type="match status" value="1"/>
</dbReference>
<keyword evidence="6" id="KW-0234">DNA repair</keyword>
<organism evidence="9 10">
    <name type="scientific">Anaeromonas frigoriresistens</name>
    <dbReference type="NCBI Taxonomy" id="2683708"/>
    <lineage>
        <taxon>Bacteria</taxon>
        <taxon>Bacillati</taxon>
        <taxon>Bacillota</taxon>
        <taxon>Tissierellia</taxon>
        <taxon>Tissierellales</taxon>
        <taxon>Thermohalobacteraceae</taxon>
        <taxon>Anaeromonas</taxon>
    </lineage>
</organism>
<dbReference type="Proteomes" id="UP000724672">
    <property type="component" value="Unassembled WGS sequence"/>
</dbReference>
<comment type="caution">
    <text evidence="9">The sequence shown here is derived from an EMBL/GenBank/DDBJ whole genome shotgun (WGS) entry which is preliminary data.</text>
</comment>
<sequence>MDSKINDKISLDKYIKILRDIYSSENGKKQAIEEELNLKKDEIQSIDNRIDILEKTNILLQKTSEYAREQAKKQIEGLVTNCLQYIFDENMEFEIEIQELYGKPNAEFYVITKGEETIRTKPEDSRGGGVIDIISLSLRIAFLQIHKPQVYGPLILDEPAKHVSEDYIFNVSEFLKQVSEMFNRQIIMVTHNNHLASIADIAYRVQLSGITSVVSKIEE</sequence>
<dbReference type="EMBL" id="WSFT01000053">
    <property type="protein sequence ID" value="MBS4539912.1"/>
    <property type="molecule type" value="Genomic_DNA"/>
</dbReference>
<dbReference type="GO" id="GO:0006310">
    <property type="term" value="P:DNA recombination"/>
    <property type="evidence" value="ECO:0007669"/>
    <property type="project" value="InterPro"/>
</dbReference>
<evidence type="ECO:0000256" key="6">
    <source>
        <dbReference type="ARBA" id="ARBA00023204"/>
    </source>
</evidence>
<dbReference type="AlphaFoldDB" id="A0A942V4W0"/>
<evidence type="ECO:0000256" key="2">
    <source>
        <dbReference type="ARBA" id="ARBA00021315"/>
    </source>
</evidence>
<evidence type="ECO:0000256" key="4">
    <source>
        <dbReference type="ARBA" id="ARBA00022763"/>
    </source>
</evidence>
<protein>
    <recommendedName>
        <fullName evidence="2">DNA repair protein RecN</fullName>
    </recommendedName>
    <alternativeName>
        <fullName evidence="7">Recombination protein N</fullName>
    </alternativeName>
</protein>
<dbReference type="PANTHER" id="PTHR11059">
    <property type="entry name" value="DNA REPAIR PROTEIN RECN"/>
    <property type="match status" value="1"/>
</dbReference>
<dbReference type="GO" id="GO:0006281">
    <property type="term" value="P:DNA repair"/>
    <property type="evidence" value="ECO:0007669"/>
    <property type="project" value="UniProtKB-KW"/>
</dbReference>
<accession>A0A942V4W0</accession>
<keyword evidence="10" id="KW-1185">Reference proteome</keyword>
<dbReference type="InterPro" id="IPR027417">
    <property type="entry name" value="P-loop_NTPase"/>
</dbReference>
<comment type="similarity">
    <text evidence="1">Belongs to the RecN family.</text>
</comment>
<keyword evidence="8" id="KW-0175">Coiled coil</keyword>